<evidence type="ECO:0000256" key="2">
    <source>
        <dbReference type="SAM" id="MobiDB-lite"/>
    </source>
</evidence>
<dbReference type="GO" id="GO:0003676">
    <property type="term" value="F:nucleic acid binding"/>
    <property type="evidence" value="ECO:0007669"/>
    <property type="project" value="InterPro"/>
</dbReference>
<dbReference type="Bgee" id="ENSLOCG00000004100">
    <property type="expression patterns" value="Expressed in mesonephros and 1 other cell type or tissue"/>
</dbReference>
<evidence type="ECO:0000313" key="4">
    <source>
        <dbReference type="Ensembl" id="ENSLOCP00000004896.1"/>
    </source>
</evidence>
<dbReference type="Ensembl" id="ENSLOCT00000004904.1">
    <property type="protein sequence ID" value="ENSLOCP00000004896.1"/>
    <property type="gene ID" value="ENSLOCG00000004100.1"/>
</dbReference>
<dbReference type="InParanoid" id="W5M937"/>
<dbReference type="InterPro" id="IPR005162">
    <property type="entry name" value="Retrotrans_gag_dom"/>
</dbReference>
<keyword evidence="1" id="KW-0863">Zinc-finger</keyword>
<dbReference type="STRING" id="7918.ENSLOCP00000004896"/>
<dbReference type="GO" id="GO:0008270">
    <property type="term" value="F:zinc ion binding"/>
    <property type="evidence" value="ECO:0007669"/>
    <property type="project" value="UniProtKB-KW"/>
</dbReference>
<dbReference type="GeneTree" id="ENSGT01120000273614"/>
<reference evidence="5" key="1">
    <citation type="submission" date="2011-12" db="EMBL/GenBank/DDBJ databases">
        <title>The Draft Genome of Lepisosteus oculatus.</title>
        <authorList>
            <consortium name="The Broad Institute Genome Assembly &amp; Analysis Group"/>
            <consortium name="Computational R&amp;D Group"/>
            <consortium name="and Sequencing Platform"/>
            <person name="Di Palma F."/>
            <person name="Alfoldi J."/>
            <person name="Johnson J."/>
            <person name="Berlin A."/>
            <person name="Gnerre S."/>
            <person name="Jaffe D."/>
            <person name="MacCallum I."/>
            <person name="Young S."/>
            <person name="Walker B.J."/>
            <person name="Lander E.S."/>
            <person name="Lindblad-Toh K."/>
        </authorList>
    </citation>
    <scope>NUCLEOTIDE SEQUENCE [LARGE SCALE GENOMIC DNA]</scope>
</reference>
<dbReference type="SUPFAM" id="SSF57756">
    <property type="entry name" value="Retrovirus zinc finger-like domains"/>
    <property type="match status" value="1"/>
</dbReference>
<dbReference type="InterPro" id="IPR032567">
    <property type="entry name" value="RTL1-rel"/>
</dbReference>
<name>W5M937_LEPOC</name>
<dbReference type="Proteomes" id="UP000018468">
    <property type="component" value="Linkage group LG13"/>
</dbReference>
<keyword evidence="5" id="KW-1185">Reference proteome</keyword>
<dbReference type="HOGENOM" id="CLU_000384_20_1_1"/>
<dbReference type="Pfam" id="PF03732">
    <property type="entry name" value="Retrotrans_gag"/>
    <property type="match status" value="1"/>
</dbReference>
<proteinExistence type="predicted"/>
<keyword evidence="1" id="KW-0479">Metal-binding</keyword>
<dbReference type="EMBL" id="AHAT01029909">
    <property type="status" value="NOT_ANNOTATED_CDS"/>
    <property type="molecule type" value="Genomic_DNA"/>
</dbReference>
<dbReference type="PROSITE" id="PS50158">
    <property type="entry name" value="ZF_CCHC"/>
    <property type="match status" value="1"/>
</dbReference>
<feature type="region of interest" description="Disordered" evidence="2">
    <location>
        <begin position="146"/>
        <end position="166"/>
    </location>
</feature>
<protein>
    <recommendedName>
        <fullName evidence="3">CCHC-type domain-containing protein</fullName>
    </recommendedName>
</protein>
<evidence type="ECO:0000313" key="5">
    <source>
        <dbReference type="Proteomes" id="UP000018468"/>
    </source>
</evidence>
<dbReference type="InterPro" id="IPR001878">
    <property type="entry name" value="Znf_CCHC"/>
</dbReference>
<dbReference type="AlphaFoldDB" id="W5M937"/>
<dbReference type="PANTHER" id="PTHR15503">
    <property type="entry name" value="LDOC1 RELATED"/>
    <property type="match status" value="1"/>
</dbReference>
<sequence length="210" mass="24143">PPDRFDGNPTKCRGFLAQCAQVFRLHPVAFFSPQDRGAPEVQDYDLFLEKFKGFFCHFAAGQDSAYRLSSIRQGCRSAQDYAIDFQVAAAETPWDNEVLIFFFLQGLCEEIKDHLVTMPQSGRTLEEVISQVLELEFRFLQRNRERSQTQIQEVPRPPPTNTLDSEQPMEIAHARLTLEERERRRREGCCMYCGKLGHFKADCPALCSSL</sequence>
<keyword evidence="1" id="KW-0862">Zinc</keyword>
<reference evidence="4" key="2">
    <citation type="submission" date="2025-08" db="UniProtKB">
        <authorList>
            <consortium name="Ensembl"/>
        </authorList>
    </citation>
    <scope>IDENTIFICATION</scope>
</reference>
<evidence type="ECO:0000259" key="3">
    <source>
        <dbReference type="PROSITE" id="PS50158"/>
    </source>
</evidence>
<reference evidence="4" key="3">
    <citation type="submission" date="2025-09" db="UniProtKB">
        <authorList>
            <consortium name="Ensembl"/>
        </authorList>
    </citation>
    <scope>IDENTIFICATION</scope>
</reference>
<feature type="domain" description="CCHC-type" evidence="3">
    <location>
        <begin position="190"/>
        <end position="204"/>
    </location>
</feature>
<accession>W5M937</accession>
<evidence type="ECO:0000256" key="1">
    <source>
        <dbReference type="PROSITE-ProRule" id="PRU00047"/>
    </source>
</evidence>
<dbReference type="InterPro" id="IPR036875">
    <property type="entry name" value="Znf_CCHC_sf"/>
</dbReference>
<dbReference type="PANTHER" id="PTHR15503:SF39">
    <property type="entry name" value="RETROTRANSPOSON-LIKE PROTEIN 1"/>
    <property type="match status" value="1"/>
</dbReference>
<organism evidence="4 5">
    <name type="scientific">Lepisosteus oculatus</name>
    <name type="common">Spotted gar</name>
    <dbReference type="NCBI Taxonomy" id="7918"/>
    <lineage>
        <taxon>Eukaryota</taxon>
        <taxon>Metazoa</taxon>
        <taxon>Chordata</taxon>
        <taxon>Craniata</taxon>
        <taxon>Vertebrata</taxon>
        <taxon>Euteleostomi</taxon>
        <taxon>Actinopterygii</taxon>
        <taxon>Neopterygii</taxon>
        <taxon>Holostei</taxon>
        <taxon>Semionotiformes</taxon>
        <taxon>Lepisosteidae</taxon>
        <taxon>Lepisosteus</taxon>
    </lineage>
</organism>
<dbReference type="OMA" id="WNESAQI"/>
<dbReference type="eggNOG" id="ENOG502S3U2">
    <property type="taxonomic scope" value="Eukaryota"/>
</dbReference>